<evidence type="ECO:0000259" key="9">
    <source>
        <dbReference type="PROSITE" id="PS50262"/>
    </source>
</evidence>
<dbReference type="PANTHER" id="PTHR24243:SF233">
    <property type="entry name" value="THYROTROPIN-RELEASING HORMONE RECEPTOR"/>
    <property type="match status" value="1"/>
</dbReference>
<evidence type="ECO:0000256" key="8">
    <source>
        <dbReference type="SAM" id="Phobius"/>
    </source>
</evidence>
<evidence type="ECO:0000256" key="4">
    <source>
        <dbReference type="ARBA" id="ARBA00023040"/>
    </source>
</evidence>
<evidence type="ECO:0000256" key="3">
    <source>
        <dbReference type="ARBA" id="ARBA00022989"/>
    </source>
</evidence>
<dbReference type="Proteomes" id="UP000694844">
    <property type="component" value="Chromosome 5"/>
</dbReference>
<feature type="domain" description="G-protein coupled receptors family 1 profile" evidence="9">
    <location>
        <begin position="39"/>
        <end position="389"/>
    </location>
</feature>
<evidence type="ECO:0000313" key="11">
    <source>
        <dbReference type="RefSeq" id="XP_022343984.1"/>
    </source>
</evidence>
<dbReference type="OrthoDB" id="6077868at2759"/>
<dbReference type="Pfam" id="PF00001">
    <property type="entry name" value="7tm_1"/>
    <property type="match status" value="1"/>
</dbReference>
<evidence type="ECO:0000256" key="7">
    <source>
        <dbReference type="ARBA" id="ARBA00023224"/>
    </source>
</evidence>
<evidence type="ECO:0000313" key="10">
    <source>
        <dbReference type="Proteomes" id="UP000694844"/>
    </source>
</evidence>
<dbReference type="RefSeq" id="XP_022343984.1">
    <property type="nucleotide sequence ID" value="XM_022488276.1"/>
</dbReference>
<dbReference type="PRINTS" id="PR00237">
    <property type="entry name" value="GPCRRHODOPSN"/>
</dbReference>
<feature type="transmembrane region" description="Helical" evidence="8">
    <location>
        <begin position="20"/>
        <end position="47"/>
    </location>
</feature>
<comment type="subcellular location">
    <subcellularLocation>
        <location evidence="1">Membrane</location>
        <topology evidence="1">Multi-pass membrane protein</topology>
    </subcellularLocation>
</comment>
<proteinExistence type="predicted"/>
<keyword evidence="3 8" id="KW-1133">Transmembrane helix</keyword>
<keyword evidence="2 8" id="KW-0812">Transmembrane</keyword>
<accession>A0A8B8EVH8</accession>
<keyword evidence="4" id="KW-0297">G-protein coupled receptor</keyword>
<gene>
    <name evidence="11" type="primary">LOC111137048</name>
</gene>
<keyword evidence="10" id="KW-1185">Reference proteome</keyword>
<feature type="transmembrane region" description="Helical" evidence="8">
    <location>
        <begin position="328"/>
        <end position="345"/>
    </location>
</feature>
<keyword evidence="6" id="KW-0675">Receptor</keyword>
<dbReference type="KEGG" id="cvn:111137048"/>
<dbReference type="InterPro" id="IPR017452">
    <property type="entry name" value="GPCR_Rhodpsn_7TM"/>
</dbReference>
<feature type="transmembrane region" description="Helical" evidence="8">
    <location>
        <begin position="140"/>
        <end position="160"/>
    </location>
</feature>
<dbReference type="GO" id="GO:0005886">
    <property type="term" value="C:plasma membrane"/>
    <property type="evidence" value="ECO:0007669"/>
    <property type="project" value="TreeGrafter"/>
</dbReference>
<feature type="transmembrane region" description="Helical" evidence="8">
    <location>
        <begin position="190"/>
        <end position="219"/>
    </location>
</feature>
<dbReference type="InterPro" id="IPR000276">
    <property type="entry name" value="GPCR_Rhodpsn"/>
</dbReference>
<dbReference type="PROSITE" id="PS50262">
    <property type="entry name" value="G_PROTEIN_RECEP_F1_2"/>
    <property type="match status" value="1"/>
</dbReference>
<keyword evidence="7" id="KW-0807">Transducer</keyword>
<sequence>MELNITAEDRVQLWNNHMAVVFIPATVFLAICFILGIIANPTVIFVLLRMKSSRDDRYFIPFLSSVDLLGLLMNCFGAWLQYFPYVHYDEVLSIPCKLYWFGSSSIASFSAFILVAIAVQRYLKICRPYGRQMDLNIRRLYLVFALFISAVIAFPFTLFYDMVPLDSPDYNVTGYICSRDQNYSSYNEPIVYSVTIASLVFINILLLMTIYCAIGKAIFKQTRLKTRRRLSAKRRMGRINMDTNMDLESNVETGTMKNLQSEDISEYSECTLDRRETKKKFVGTGGMSSLPEHPSGKSLDLEKIREITRTTTKSIQYYRQLRKRIDRFTWMFLIMTFVAIISYVPKATLFMFESLDTEFWQGFSDFGRAALEVSYRLHALHHTCNAFIYGYFDTHFRAEIKKFCTRTSTR</sequence>
<reference evidence="11" key="1">
    <citation type="submission" date="2025-08" db="UniProtKB">
        <authorList>
            <consortium name="RefSeq"/>
        </authorList>
    </citation>
    <scope>IDENTIFICATION</scope>
    <source>
        <tissue evidence="11">Whole sample</tissue>
    </source>
</reference>
<dbReference type="PANTHER" id="PTHR24243">
    <property type="entry name" value="G-PROTEIN COUPLED RECEPTOR"/>
    <property type="match status" value="1"/>
</dbReference>
<dbReference type="AlphaFoldDB" id="A0A8B8EVH8"/>
<protein>
    <submittedName>
        <fullName evidence="11">Pyrokinin-1 receptor-like</fullName>
    </submittedName>
</protein>
<evidence type="ECO:0000256" key="5">
    <source>
        <dbReference type="ARBA" id="ARBA00023136"/>
    </source>
</evidence>
<evidence type="ECO:0000256" key="6">
    <source>
        <dbReference type="ARBA" id="ARBA00023170"/>
    </source>
</evidence>
<dbReference type="CDD" id="cd00637">
    <property type="entry name" value="7tm_classA_rhodopsin-like"/>
    <property type="match status" value="1"/>
</dbReference>
<dbReference type="SUPFAM" id="SSF81321">
    <property type="entry name" value="Family A G protein-coupled receptor-like"/>
    <property type="match status" value="1"/>
</dbReference>
<evidence type="ECO:0000256" key="1">
    <source>
        <dbReference type="ARBA" id="ARBA00004141"/>
    </source>
</evidence>
<evidence type="ECO:0000256" key="2">
    <source>
        <dbReference type="ARBA" id="ARBA00022692"/>
    </source>
</evidence>
<dbReference type="GeneID" id="111137048"/>
<name>A0A8B8EVH8_CRAVI</name>
<feature type="transmembrane region" description="Helical" evidence="8">
    <location>
        <begin position="99"/>
        <end position="119"/>
    </location>
</feature>
<dbReference type="Gene3D" id="1.20.1070.10">
    <property type="entry name" value="Rhodopsin 7-helix transmembrane proteins"/>
    <property type="match status" value="1"/>
</dbReference>
<feature type="transmembrane region" description="Helical" evidence="8">
    <location>
        <begin position="59"/>
        <end position="79"/>
    </location>
</feature>
<organism evidence="10 11">
    <name type="scientific">Crassostrea virginica</name>
    <name type="common">Eastern oyster</name>
    <dbReference type="NCBI Taxonomy" id="6565"/>
    <lineage>
        <taxon>Eukaryota</taxon>
        <taxon>Metazoa</taxon>
        <taxon>Spiralia</taxon>
        <taxon>Lophotrochozoa</taxon>
        <taxon>Mollusca</taxon>
        <taxon>Bivalvia</taxon>
        <taxon>Autobranchia</taxon>
        <taxon>Pteriomorphia</taxon>
        <taxon>Ostreida</taxon>
        <taxon>Ostreoidea</taxon>
        <taxon>Ostreidae</taxon>
        <taxon>Crassostrea</taxon>
    </lineage>
</organism>
<dbReference type="GO" id="GO:0004930">
    <property type="term" value="F:G protein-coupled receptor activity"/>
    <property type="evidence" value="ECO:0007669"/>
    <property type="project" value="UniProtKB-KW"/>
</dbReference>
<keyword evidence="5 8" id="KW-0472">Membrane</keyword>